<feature type="region of interest" description="C" evidence="10">
    <location>
        <begin position="559"/>
        <end position="630"/>
    </location>
</feature>
<dbReference type="SUPFAM" id="SSF55874">
    <property type="entry name" value="ATPase domain of HSP90 chaperone/DNA topoisomerase II/histidine kinase"/>
    <property type="match status" value="1"/>
</dbReference>
<dbReference type="InterPro" id="IPR003594">
    <property type="entry name" value="HATPase_dom"/>
</dbReference>
<evidence type="ECO:0000256" key="9">
    <source>
        <dbReference type="ARBA" id="ARBA00070675"/>
    </source>
</evidence>
<dbReference type="GO" id="GO:0140662">
    <property type="term" value="F:ATP-dependent protein folding chaperone"/>
    <property type="evidence" value="ECO:0007669"/>
    <property type="project" value="InterPro"/>
</dbReference>
<dbReference type="Proteomes" id="UP000282741">
    <property type="component" value="Chromosome"/>
</dbReference>
<evidence type="ECO:0000256" key="4">
    <source>
        <dbReference type="ARBA" id="ARBA00022741"/>
    </source>
</evidence>
<keyword evidence="5 10" id="KW-0067">ATP-binding</keyword>
<evidence type="ECO:0000313" key="13">
    <source>
        <dbReference type="EMBL" id="AZW16341.1"/>
    </source>
</evidence>
<evidence type="ECO:0000256" key="8">
    <source>
        <dbReference type="ARBA" id="ARBA00058590"/>
    </source>
</evidence>
<evidence type="ECO:0000256" key="1">
    <source>
        <dbReference type="ARBA" id="ARBA00004496"/>
    </source>
</evidence>
<feature type="region of interest" description="A; substrate-binding" evidence="10">
    <location>
        <begin position="1"/>
        <end position="341"/>
    </location>
</feature>
<sequence>MTQDATSETLGFQAEVKQLLHLMIHSLYSNKEIFLRELVSNASDACDKLRFEAIDQPDLLAGDGELAIRVSYDKAARTITISDNGIGLSREEAIANLGTIARSGTREFFSQLTGDKQKDAQLIGQFGVGFYSSFIVADKVSVLSRRAGSDEAIRWESDGQGEFSIAPAEKAGRGTDVVLHLRADEDEFLSGWKLREILRRYSDHISLPIQMRKEEWDADKGEQVTRDEWETVNQANALWTRGKGDISDEQYREFYKTVSHDFEDPLAWTHNRVEGRSEYTQLLYVPRRAPFDLWDRDARRGVKLYVKRVFIMDDAEQLLPAYLRFVRGVIDSADLPLNVSREILQESRDVRAIREGSAKRVLSLLEDLAENRKDDYAAFWGEFGQVLKEGVGEDPSNQERIAKLLRFASTQSGDAAQTVSLADYLGRLKEGQDKIYYVTADSFSAASNSPHLEIFRKKGIEVLLLWDRVDEWMLSHLREFDGKSLVSVAKGGLDLADLADEEEKKKQTEVAESFKPLVERLQAALGEQVKEVRVTLRLVDSPACVVVGQNDLSPHLLRMLKAAGQEAPEVKPVLEINPEHALIARIRDVPQADFGAWAQLLLDQALLAEGAQIADPAAFVKRLNALLLKV</sequence>
<dbReference type="RefSeq" id="WP_032959715.1">
    <property type="nucleotide sequence ID" value="NZ_CP012076.1"/>
</dbReference>
<dbReference type="Pfam" id="PF00183">
    <property type="entry name" value="HSP90"/>
    <property type="match status" value="1"/>
</dbReference>
<dbReference type="FunFam" id="3.30.565.10:FF:000009">
    <property type="entry name" value="Molecular chaperone HtpG"/>
    <property type="match status" value="1"/>
</dbReference>
<evidence type="ECO:0000256" key="6">
    <source>
        <dbReference type="ARBA" id="ARBA00023016"/>
    </source>
</evidence>
<dbReference type="GO" id="GO:0016887">
    <property type="term" value="F:ATP hydrolysis activity"/>
    <property type="evidence" value="ECO:0007669"/>
    <property type="project" value="InterPro"/>
</dbReference>
<organism evidence="13 14">
    <name type="scientific">Bordetella hinzii</name>
    <dbReference type="NCBI Taxonomy" id="103855"/>
    <lineage>
        <taxon>Bacteria</taxon>
        <taxon>Pseudomonadati</taxon>
        <taxon>Pseudomonadota</taxon>
        <taxon>Betaproteobacteria</taxon>
        <taxon>Burkholderiales</taxon>
        <taxon>Alcaligenaceae</taxon>
        <taxon>Bordetella</taxon>
    </lineage>
</organism>
<dbReference type="PANTHER" id="PTHR11528">
    <property type="entry name" value="HEAT SHOCK PROTEIN 90 FAMILY MEMBER"/>
    <property type="match status" value="1"/>
</dbReference>
<dbReference type="InterPro" id="IPR036890">
    <property type="entry name" value="HATPase_C_sf"/>
</dbReference>
<dbReference type="EMBL" id="CP024172">
    <property type="protein sequence ID" value="AZW16341.1"/>
    <property type="molecule type" value="Genomic_DNA"/>
</dbReference>
<evidence type="ECO:0000256" key="5">
    <source>
        <dbReference type="ARBA" id="ARBA00022840"/>
    </source>
</evidence>
<keyword evidence="6 10" id="KW-0346">Stress response</keyword>
<dbReference type="GO" id="GO:0005524">
    <property type="term" value="F:ATP binding"/>
    <property type="evidence" value="ECO:0007669"/>
    <property type="project" value="UniProtKB-UniRule"/>
</dbReference>
<feature type="binding site" evidence="11">
    <location>
        <position position="37"/>
    </location>
    <ligand>
        <name>ATP</name>
        <dbReference type="ChEBI" id="CHEBI:30616"/>
    </ligand>
</feature>
<comment type="caution">
    <text evidence="10">Lacks conserved residue(s) required for the propagation of feature annotation.</text>
</comment>
<dbReference type="NCBIfam" id="NF003555">
    <property type="entry name" value="PRK05218.1"/>
    <property type="match status" value="1"/>
</dbReference>
<evidence type="ECO:0000259" key="12">
    <source>
        <dbReference type="SMART" id="SM00387"/>
    </source>
</evidence>
<dbReference type="FunFam" id="3.30.230.80:FF:000002">
    <property type="entry name" value="Molecular chaperone HtpG"/>
    <property type="match status" value="1"/>
</dbReference>
<dbReference type="SUPFAM" id="SSF110942">
    <property type="entry name" value="HSP90 C-terminal domain"/>
    <property type="match status" value="1"/>
</dbReference>
<evidence type="ECO:0000256" key="7">
    <source>
        <dbReference type="ARBA" id="ARBA00023186"/>
    </source>
</evidence>
<proteinExistence type="inferred from homology"/>
<dbReference type="SMART" id="SM00387">
    <property type="entry name" value="HATPase_c"/>
    <property type="match status" value="1"/>
</dbReference>
<dbReference type="InterPro" id="IPR001404">
    <property type="entry name" value="Hsp90_fam"/>
</dbReference>
<keyword evidence="7 10" id="KW-0143">Chaperone</keyword>
<dbReference type="InterPro" id="IPR019805">
    <property type="entry name" value="Heat_shock_protein_90_CS"/>
</dbReference>
<dbReference type="GO" id="GO:0005737">
    <property type="term" value="C:cytoplasm"/>
    <property type="evidence" value="ECO:0007669"/>
    <property type="project" value="UniProtKB-SubCell"/>
</dbReference>
<evidence type="ECO:0000256" key="2">
    <source>
        <dbReference type="ARBA" id="ARBA00008239"/>
    </source>
</evidence>
<dbReference type="PIRSF" id="PIRSF002583">
    <property type="entry name" value="Hsp90"/>
    <property type="match status" value="1"/>
</dbReference>
<dbReference type="InterPro" id="IPR037196">
    <property type="entry name" value="HSP90_C"/>
</dbReference>
<dbReference type="Gene3D" id="3.30.565.10">
    <property type="entry name" value="Histidine kinase-like ATPase, C-terminal domain"/>
    <property type="match status" value="1"/>
</dbReference>
<accession>A0AAN1RUG5</accession>
<feature type="binding site" evidence="11">
    <location>
        <position position="83"/>
    </location>
    <ligand>
        <name>ATP</name>
        <dbReference type="ChEBI" id="CHEBI:30616"/>
    </ligand>
</feature>
<evidence type="ECO:0000256" key="10">
    <source>
        <dbReference type="HAMAP-Rule" id="MF_00505"/>
    </source>
</evidence>
<dbReference type="Gene3D" id="3.30.230.80">
    <property type="match status" value="1"/>
</dbReference>
<dbReference type="PRINTS" id="PR00775">
    <property type="entry name" value="HEATSHOCK90"/>
</dbReference>
<comment type="similarity">
    <text evidence="2 10">Belongs to the heat shock protein 90 family.</text>
</comment>
<feature type="binding site" evidence="11">
    <location>
        <begin position="125"/>
        <end position="130"/>
    </location>
    <ligand>
        <name>ATP</name>
        <dbReference type="ChEBI" id="CHEBI:30616"/>
    </ligand>
</feature>
<comment type="subcellular location">
    <subcellularLocation>
        <location evidence="1 10">Cytoplasm</location>
    </subcellularLocation>
</comment>
<dbReference type="GO" id="GO:0051082">
    <property type="term" value="F:unfolded protein binding"/>
    <property type="evidence" value="ECO:0007669"/>
    <property type="project" value="UniProtKB-UniRule"/>
</dbReference>
<dbReference type="Gene3D" id="1.20.120.790">
    <property type="entry name" value="Heat shock protein 90, C-terminal domain"/>
    <property type="match status" value="1"/>
</dbReference>
<protein>
    <recommendedName>
        <fullName evidence="9 10">Chaperone protein HtpG</fullName>
    </recommendedName>
    <alternativeName>
        <fullName evidence="10">Heat shock protein HtpG</fullName>
    </alternativeName>
    <alternativeName>
        <fullName evidence="10">High temperature protein G</fullName>
    </alternativeName>
</protein>
<dbReference type="KEGG" id="bhz:ACR54_00432"/>
<evidence type="ECO:0000256" key="3">
    <source>
        <dbReference type="ARBA" id="ARBA00022490"/>
    </source>
</evidence>
<dbReference type="CDD" id="cd16927">
    <property type="entry name" value="HATPase_Hsp90-like"/>
    <property type="match status" value="1"/>
</dbReference>
<feature type="binding site" evidence="11">
    <location>
        <begin position="103"/>
        <end position="104"/>
    </location>
    <ligand>
        <name>ATP</name>
        <dbReference type="ChEBI" id="CHEBI:30616"/>
    </ligand>
</feature>
<evidence type="ECO:0000256" key="11">
    <source>
        <dbReference type="PIRSR" id="PIRSR002583-1"/>
    </source>
</evidence>
<reference evidence="14" key="1">
    <citation type="submission" date="2017-10" db="EMBL/GenBank/DDBJ databases">
        <title>Whole genome sequencing of various Bordetella species.</title>
        <authorList>
            <person name="Weigand M.R."/>
            <person name="Loparev V."/>
            <person name="Peng Y."/>
            <person name="Bowden K.E."/>
            <person name="Tondella M.L."/>
            <person name="Williams M.M."/>
        </authorList>
    </citation>
    <scope>NUCLEOTIDE SEQUENCE [LARGE SCALE GENOMIC DNA]</scope>
    <source>
        <strain evidence="14">H720</strain>
    </source>
</reference>
<comment type="function">
    <text evidence="8 10">Molecular chaperone. Has ATPase activity.</text>
</comment>
<feature type="binding site" evidence="11">
    <location>
        <position position="96"/>
    </location>
    <ligand>
        <name>ATP</name>
        <dbReference type="ChEBI" id="CHEBI:30616"/>
    </ligand>
</feature>
<dbReference type="SUPFAM" id="SSF54211">
    <property type="entry name" value="Ribosomal protein S5 domain 2-like"/>
    <property type="match status" value="1"/>
</dbReference>
<gene>
    <name evidence="10" type="primary">htpG</name>
    <name evidence="13" type="ORF">CS347_05940</name>
</gene>
<dbReference type="GeneID" id="92996509"/>
<name>A0AAN1RUG5_9BORD</name>
<dbReference type="InterPro" id="IPR020568">
    <property type="entry name" value="Ribosomal_Su5_D2-typ_SF"/>
</dbReference>
<dbReference type="InterPro" id="IPR020575">
    <property type="entry name" value="Hsp90_N"/>
</dbReference>
<dbReference type="PROSITE" id="PS00298">
    <property type="entry name" value="HSP90"/>
    <property type="match status" value="1"/>
</dbReference>
<evidence type="ECO:0000313" key="14">
    <source>
        <dbReference type="Proteomes" id="UP000282741"/>
    </source>
</evidence>
<comment type="subunit">
    <text evidence="10">Homodimer.</text>
</comment>
<dbReference type="HAMAP" id="MF_00505">
    <property type="entry name" value="HSP90"/>
    <property type="match status" value="1"/>
</dbReference>
<keyword evidence="4 10" id="KW-0547">Nucleotide-binding</keyword>
<feature type="binding site" evidence="11">
    <location>
        <position position="175"/>
    </location>
    <ligand>
        <name>ATP</name>
        <dbReference type="ChEBI" id="CHEBI:30616"/>
    </ligand>
</feature>
<feature type="binding site" evidence="11">
    <location>
        <position position="341"/>
    </location>
    <ligand>
        <name>ATP</name>
        <dbReference type="ChEBI" id="CHEBI:30616"/>
    </ligand>
</feature>
<keyword evidence="3 10" id="KW-0963">Cytoplasm</keyword>
<feature type="binding site" evidence="11">
    <location>
        <position position="41"/>
    </location>
    <ligand>
        <name>ATP</name>
        <dbReference type="ChEBI" id="CHEBI:30616"/>
    </ligand>
</feature>
<dbReference type="AlphaFoldDB" id="A0AAN1RUG5"/>
<dbReference type="Pfam" id="PF13589">
    <property type="entry name" value="HATPase_c_3"/>
    <property type="match status" value="1"/>
</dbReference>
<feature type="domain" description="Histidine kinase/HSP90-like ATPase" evidence="12">
    <location>
        <begin position="30"/>
        <end position="185"/>
    </location>
</feature>
<dbReference type="Gene3D" id="3.40.50.11260">
    <property type="match status" value="1"/>
</dbReference>